<dbReference type="SUPFAM" id="SSF51161">
    <property type="entry name" value="Trimeric LpxA-like enzymes"/>
    <property type="match status" value="1"/>
</dbReference>
<dbReference type="OrthoDB" id="1115300at2"/>
<dbReference type="EMBL" id="QHHQ01000012">
    <property type="protein sequence ID" value="RAH96572.1"/>
    <property type="molecule type" value="Genomic_DNA"/>
</dbReference>
<keyword evidence="4" id="KW-1185">Reference proteome</keyword>
<dbReference type="RefSeq" id="WP_111352441.1">
    <property type="nucleotide sequence ID" value="NZ_JAIWKD010000020.1"/>
</dbReference>
<dbReference type="Gene3D" id="2.160.10.10">
    <property type="entry name" value="Hexapeptide repeat proteins"/>
    <property type="match status" value="1"/>
</dbReference>
<protein>
    <submittedName>
        <fullName evidence="3">Transferase</fullName>
    </submittedName>
</protein>
<dbReference type="Proteomes" id="UP000249590">
    <property type="component" value="Unassembled WGS sequence"/>
</dbReference>
<sequence length="227" mass="24241">MTDTTGTTDVVLFGTGQVSDVITVYLERYSDLNIVAYTVDAKFLPESGTFNGKPAVPWEEIEAHYAPGTVSLLGPLTYKGLNTVRRDRYLEGKARGYSFASFIHPDCHINTDRIGEHCIILESNIIQPFASIGNNVIIWSGNHIGHHVSVGDHTFIASQVGIAGSTSIGAECYLGGQAGIVHGITIGDRCVVLNAAVVKANLPDDSVVAGEAAPIKPFPSKRIAHLL</sequence>
<feature type="binding site" evidence="2">
    <location>
        <position position="80"/>
    </location>
    <ligand>
        <name>substrate</name>
    </ligand>
</feature>
<comment type="similarity">
    <text evidence="1">Belongs to the transferase hexapeptide repeat family.</text>
</comment>
<evidence type="ECO:0000313" key="3">
    <source>
        <dbReference type="EMBL" id="RAH96572.1"/>
    </source>
</evidence>
<dbReference type="InterPro" id="IPR020019">
    <property type="entry name" value="AcTrfase_PglD-like"/>
</dbReference>
<dbReference type="AlphaFoldDB" id="A0A8B2NKB3"/>
<dbReference type="Pfam" id="PF00132">
    <property type="entry name" value="Hexapep"/>
    <property type="match status" value="1"/>
</dbReference>
<dbReference type="PANTHER" id="PTHR43300">
    <property type="entry name" value="ACETYLTRANSFERASE"/>
    <property type="match status" value="1"/>
</dbReference>
<evidence type="ECO:0000256" key="2">
    <source>
        <dbReference type="PIRSR" id="PIRSR620019-2"/>
    </source>
</evidence>
<keyword evidence="3" id="KW-0808">Transferase</keyword>
<reference evidence="3 4" key="1">
    <citation type="submission" date="2018-05" db="EMBL/GenBank/DDBJ databases">
        <title>Acuticoccus sediminis sp. nov., isolated from deep-sea sediment of Indian Ocean.</title>
        <authorList>
            <person name="Liu X."/>
            <person name="Lai Q."/>
            <person name="Du Y."/>
            <person name="Sun F."/>
            <person name="Zhang X."/>
            <person name="Wang S."/>
            <person name="Shao Z."/>
        </authorList>
    </citation>
    <scope>NUCLEOTIDE SEQUENCE [LARGE SCALE GENOMIC DNA]</scope>
    <source>
        <strain evidence="3 4">PTG4-2</strain>
    </source>
</reference>
<dbReference type="InterPro" id="IPR011004">
    <property type="entry name" value="Trimer_LpxA-like_sf"/>
</dbReference>
<proteinExistence type="inferred from homology"/>
<dbReference type="CDD" id="cd03360">
    <property type="entry name" value="LbH_AT_putative"/>
    <property type="match status" value="1"/>
</dbReference>
<name>A0A8B2NKB3_9HYPH</name>
<dbReference type="Pfam" id="PF14602">
    <property type="entry name" value="Hexapep_2"/>
    <property type="match status" value="1"/>
</dbReference>
<gene>
    <name evidence="3" type="ORF">DLJ53_32200</name>
</gene>
<evidence type="ECO:0000256" key="1">
    <source>
        <dbReference type="ARBA" id="ARBA00007274"/>
    </source>
</evidence>
<evidence type="ECO:0000313" key="4">
    <source>
        <dbReference type="Proteomes" id="UP000249590"/>
    </source>
</evidence>
<dbReference type="InterPro" id="IPR050179">
    <property type="entry name" value="Trans_hexapeptide_repeat"/>
</dbReference>
<comment type="caution">
    <text evidence="3">The sequence shown here is derived from an EMBL/GenBank/DDBJ whole genome shotgun (WGS) entry which is preliminary data.</text>
</comment>
<accession>A0A8B2NKB3</accession>
<dbReference type="InterPro" id="IPR001451">
    <property type="entry name" value="Hexapep"/>
</dbReference>
<organism evidence="3 4">
    <name type="scientific">Acuticoccus sediminis</name>
    <dbReference type="NCBI Taxonomy" id="2184697"/>
    <lineage>
        <taxon>Bacteria</taxon>
        <taxon>Pseudomonadati</taxon>
        <taxon>Pseudomonadota</taxon>
        <taxon>Alphaproteobacteria</taxon>
        <taxon>Hyphomicrobiales</taxon>
        <taxon>Amorphaceae</taxon>
        <taxon>Acuticoccus</taxon>
    </lineage>
</organism>
<dbReference type="PANTHER" id="PTHR43300:SF4">
    <property type="entry name" value="ACYL-[ACYL-CARRIER-PROTEIN]--UDP-N-ACETYLGLUCOSAMINE O-ACYLTRANSFERASE"/>
    <property type="match status" value="1"/>
</dbReference>
<dbReference type="GO" id="GO:0016740">
    <property type="term" value="F:transferase activity"/>
    <property type="evidence" value="ECO:0007669"/>
    <property type="project" value="UniProtKB-KW"/>
</dbReference>